<protein>
    <submittedName>
        <fullName evidence="9">Uncharacterized protein</fullName>
    </submittedName>
</protein>
<keyword evidence="3" id="KW-0560">Oxidoreductase</keyword>
<evidence type="ECO:0000256" key="1">
    <source>
        <dbReference type="ARBA" id="ARBA00010609"/>
    </source>
</evidence>
<dbReference type="GO" id="GO:0016491">
    <property type="term" value="F:oxidoreductase activity"/>
    <property type="evidence" value="ECO:0007669"/>
    <property type="project" value="UniProtKB-KW"/>
</dbReference>
<dbReference type="CDD" id="cd13884">
    <property type="entry name" value="CuRO_2_tcLCC_insect_like"/>
    <property type="match status" value="1"/>
</dbReference>
<dbReference type="Pfam" id="PF07732">
    <property type="entry name" value="Cu-oxidase_3"/>
    <property type="match status" value="1"/>
</dbReference>
<feature type="signal peptide" evidence="5">
    <location>
        <begin position="1"/>
        <end position="28"/>
    </location>
</feature>
<dbReference type="AlphaFoldDB" id="A0AAD9UI57"/>
<proteinExistence type="inferred from homology"/>
<keyword evidence="2" id="KW-0479">Metal-binding</keyword>
<evidence type="ECO:0000256" key="2">
    <source>
        <dbReference type="ARBA" id="ARBA00022723"/>
    </source>
</evidence>
<feature type="chain" id="PRO_5042007875" evidence="5">
    <location>
        <begin position="29"/>
        <end position="715"/>
    </location>
</feature>
<dbReference type="Proteomes" id="UP001209878">
    <property type="component" value="Unassembled WGS sequence"/>
</dbReference>
<dbReference type="Pfam" id="PF07731">
    <property type="entry name" value="Cu-oxidase_2"/>
    <property type="match status" value="1"/>
</dbReference>
<dbReference type="SUPFAM" id="SSF49503">
    <property type="entry name" value="Cupredoxins"/>
    <property type="match status" value="3"/>
</dbReference>
<feature type="domain" description="Plastocyanin-like" evidence="7">
    <location>
        <begin position="532"/>
        <end position="679"/>
    </location>
</feature>
<dbReference type="InterPro" id="IPR008972">
    <property type="entry name" value="Cupredoxin"/>
</dbReference>
<evidence type="ECO:0000259" key="8">
    <source>
        <dbReference type="Pfam" id="PF07732"/>
    </source>
</evidence>
<evidence type="ECO:0000256" key="4">
    <source>
        <dbReference type="ARBA" id="ARBA00023008"/>
    </source>
</evidence>
<dbReference type="PANTHER" id="PTHR11709">
    <property type="entry name" value="MULTI-COPPER OXIDASE"/>
    <property type="match status" value="1"/>
</dbReference>
<evidence type="ECO:0000259" key="6">
    <source>
        <dbReference type="Pfam" id="PF00394"/>
    </source>
</evidence>
<keyword evidence="10" id="KW-1185">Reference proteome</keyword>
<name>A0AAD9UI57_RIDPI</name>
<comment type="similarity">
    <text evidence="1">Belongs to the multicopper oxidase family.</text>
</comment>
<reference evidence="9" key="1">
    <citation type="journal article" date="2023" name="Mol. Biol. Evol.">
        <title>Third-Generation Sequencing Reveals the Adaptive Role of the Epigenome in Three Deep-Sea Polychaetes.</title>
        <authorList>
            <person name="Perez M."/>
            <person name="Aroh O."/>
            <person name="Sun Y."/>
            <person name="Lan Y."/>
            <person name="Juniper S.K."/>
            <person name="Young C.R."/>
            <person name="Angers B."/>
            <person name="Qian P.Y."/>
        </authorList>
    </citation>
    <scope>NUCLEOTIDE SEQUENCE</scope>
    <source>
        <strain evidence="9">R07B-5</strain>
    </source>
</reference>
<dbReference type="PROSITE" id="PS00079">
    <property type="entry name" value="MULTICOPPER_OXIDASE1"/>
    <property type="match status" value="1"/>
</dbReference>
<sequence length="715" mass="80927">MHSPGALRTGLVVTALLASLLQPSPCAANVMTSSCSAHDRKCEFKWSVSHWSTMMYNPQRPGEEQKDHCHPVIFLRDGTAVYRQLSQTVCNDSRPLGKKELRTVVTGDGETKMMMMINRQHPGPSIVVYEGQEVVVRITNDLVNEAFTMHWHGIRQRNTPWMDGGGSVSQCAILPGETFTYRFVADPVGTHWYHPHVGTQRSQGAFGAIIVLPRTEKKAKEMRGDDPLPMFSREFVMTIQDLFQQESYTLAYQWGYGIGGFSQFSDLNQCRLVTHNVDGFENAYIPFHSALINGKGRHYPFNSTTPDNPGVPLEVFHVTNGGKYRFRVINAALAMSFVISIDLHKLHVIAADGHDVKSTPFDSVVVGPGERFDFWIVATDPSGSENYWIRADTLEWTYGEKRERIIAGHTEAILHYETRPNGDPSGVSVRRHCTINDPCHVLNCPFRYYPKSENTLCIPVTDLRQPTPMATWSARDNPFLEYFYNFRYAGVDTPKNVFRATINGRQFRAPSAPPQTYPRGRFIEKVCTAKDCDADSCHCTHIVPLPLHHIIQFVLFVRDDKMYTATTHPVHIHAYHFQVVKIGWPEYDTRTGQYKSLNSDIRCLVNSHCNSATWSDPSWRNGNVPGIVQDSPVRKDTVLVPVGGYVVIRFMTENPGFWFMHCHMESHNENGMALVIQEGNVTDMNRLPVGFKTCGSFDWSEEEFLTLSQKPSGRQ</sequence>
<evidence type="ECO:0000259" key="7">
    <source>
        <dbReference type="Pfam" id="PF07731"/>
    </source>
</evidence>
<dbReference type="InterPro" id="IPR011707">
    <property type="entry name" value="Cu-oxidase-like_N"/>
</dbReference>
<evidence type="ECO:0000256" key="5">
    <source>
        <dbReference type="SAM" id="SignalP"/>
    </source>
</evidence>
<dbReference type="GO" id="GO:0005507">
    <property type="term" value="F:copper ion binding"/>
    <property type="evidence" value="ECO:0007669"/>
    <property type="project" value="InterPro"/>
</dbReference>
<dbReference type="PROSITE" id="PS00080">
    <property type="entry name" value="MULTICOPPER_OXIDASE2"/>
    <property type="match status" value="1"/>
</dbReference>
<dbReference type="InterPro" id="IPR001117">
    <property type="entry name" value="Cu-oxidase_2nd"/>
</dbReference>
<dbReference type="InterPro" id="IPR045087">
    <property type="entry name" value="Cu-oxidase_fam"/>
</dbReference>
<dbReference type="FunFam" id="2.60.40.420:FF:000045">
    <property type="entry name" value="Laccase 2"/>
    <property type="match status" value="1"/>
</dbReference>
<keyword evidence="4" id="KW-0186">Copper</keyword>
<feature type="domain" description="Plastocyanin-like" evidence="8">
    <location>
        <begin position="106"/>
        <end position="214"/>
    </location>
</feature>
<dbReference type="InterPro" id="IPR011706">
    <property type="entry name" value="Cu-oxidase_C"/>
</dbReference>
<dbReference type="CDD" id="cd13905">
    <property type="entry name" value="CuRO_3_tcLLC2_insect_like"/>
    <property type="match status" value="1"/>
</dbReference>
<dbReference type="InterPro" id="IPR002355">
    <property type="entry name" value="Cu_oxidase_Cu_BS"/>
</dbReference>
<comment type="caution">
    <text evidence="9">The sequence shown here is derived from an EMBL/GenBank/DDBJ whole genome shotgun (WGS) entry which is preliminary data.</text>
</comment>
<feature type="domain" description="Plastocyanin-like" evidence="6">
    <location>
        <begin position="288"/>
        <end position="417"/>
    </location>
</feature>
<organism evidence="9 10">
    <name type="scientific">Ridgeia piscesae</name>
    <name type="common">Tubeworm</name>
    <dbReference type="NCBI Taxonomy" id="27915"/>
    <lineage>
        <taxon>Eukaryota</taxon>
        <taxon>Metazoa</taxon>
        <taxon>Spiralia</taxon>
        <taxon>Lophotrochozoa</taxon>
        <taxon>Annelida</taxon>
        <taxon>Polychaeta</taxon>
        <taxon>Sedentaria</taxon>
        <taxon>Canalipalpata</taxon>
        <taxon>Sabellida</taxon>
        <taxon>Siboglinidae</taxon>
        <taxon>Ridgeia</taxon>
    </lineage>
</organism>
<evidence type="ECO:0000313" key="10">
    <source>
        <dbReference type="Proteomes" id="UP001209878"/>
    </source>
</evidence>
<dbReference type="GO" id="GO:0005886">
    <property type="term" value="C:plasma membrane"/>
    <property type="evidence" value="ECO:0007669"/>
    <property type="project" value="TreeGrafter"/>
</dbReference>
<accession>A0AAD9UI57</accession>
<gene>
    <name evidence="9" type="ORF">NP493_88g01019</name>
</gene>
<keyword evidence="5" id="KW-0732">Signal</keyword>
<evidence type="ECO:0000256" key="3">
    <source>
        <dbReference type="ARBA" id="ARBA00023002"/>
    </source>
</evidence>
<dbReference type="InterPro" id="IPR033138">
    <property type="entry name" value="Cu_oxidase_CS"/>
</dbReference>
<dbReference type="EMBL" id="JAODUO010000088">
    <property type="protein sequence ID" value="KAK2190092.1"/>
    <property type="molecule type" value="Genomic_DNA"/>
</dbReference>
<dbReference type="GO" id="GO:0006826">
    <property type="term" value="P:iron ion transport"/>
    <property type="evidence" value="ECO:0007669"/>
    <property type="project" value="TreeGrafter"/>
</dbReference>
<dbReference type="PANTHER" id="PTHR11709:SF394">
    <property type="entry name" value="FI03373P-RELATED"/>
    <property type="match status" value="1"/>
</dbReference>
<dbReference type="CDD" id="cd13858">
    <property type="entry name" value="CuRO_1_tcLCC2_insect_like"/>
    <property type="match status" value="1"/>
</dbReference>
<dbReference type="Pfam" id="PF00394">
    <property type="entry name" value="Cu-oxidase"/>
    <property type="match status" value="1"/>
</dbReference>
<dbReference type="Gene3D" id="2.60.40.420">
    <property type="entry name" value="Cupredoxins - blue copper proteins"/>
    <property type="match status" value="3"/>
</dbReference>
<evidence type="ECO:0000313" key="9">
    <source>
        <dbReference type="EMBL" id="KAK2190092.1"/>
    </source>
</evidence>